<dbReference type="EMBL" id="MU277416">
    <property type="protein sequence ID" value="KAI0054479.1"/>
    <property type="molecule type" value="Genomic_DNA"/>
</dbReference>
<sequence>MCFSCEPVNPASVIPDLPVFPSVVPDDVVDDICSFLSFTDLSNLRGVNRRLRRLVHAHIESNWNQTLSPYVKSAEDFRDLSLVSGSTVLYFVLRGTPYRDDWNANDLDVYCPLSTAASVVDYLVQREECTVARSVVNRDRSMEIFREYSNGALASVTTLRTRDNKKIDVIASTRNSPLLPITYFWGTLIANYISADTLCITYPQLTLDGVSAINPLRTPSSRAERCIKKYEERGFIIVDFSQINGVQHAPWKPAPFHCPQTYRTFQDAGCLIFRFCPDHPRKPPALFPIYNPMWKYGGAHCGGDCKAADPARSLHLLPAIE</sequence>
<evidence type="ECO:0000313" key="2">
    <source>
        <dbReference type="Proteomes" id="UP000814140"/>
    </source>
</evidence>
<reference evidence="1" key="2">
    <citation type="journal article" date="2022" name="New Phytol.">
        <title>Evolutionary transition to the ectomycorrhizal habit in the genomes of a hyperdiverse lineage of mushroom-forming fungi.</title>
        <authorList>
            <person name="Looney B."/>
            <person name="Miyauchi S."/>
            <person name="Morin E."/>
            <person name="Drula E."/>
            <person name="Courty P.E."/>
            <person name="Kohler A."/>
            <person name="Kuo A."/>
            <person name="LaButti K."/>
            <person name="Pangilinan J."/>
            <person name="Lipzen A."/>
            <person name="Riley R."/>
            <person name="Andreopoulos W."/>
            <person name="He G."/>
            <person name="Johnson J."/>
            <person name="Nolan M."/>
            <person name="Tritt A."/>
            <person name="Barry K.W."/>
            <person name="Grigoriev I.V."/>
            <person name="Nagy L.G."/>
            <person name="Hibbett D."/>
            <person name="Henrissat B."/>
            <person name="Matheny P.B."/>
            <person name="Labbe J."/>
            <person name="Martin F.M."/>
        </authorList>
    </citation>
    <scope>NUCLEOTIDE SEQUENCE</scope>
    <source>
        <strain evidence="1">HHB10654</strain>
    </source>
</reference>
<protein>
    <submittedName>
        <fullName evidence="1">Uncharacterized protein</fullName>
    </submittedName>
</protein>
<gene>
    <name evidence="1" type="ORF">BV25DRAFT_1817004</name>
</gene>
<name>A0ACB8SDR8_9AGAM</name>
<organism evidence="1 2">
    <name type="scientific">Artomyces pyxidatus</name>
    <dbReference type="NCBI Taxonomy" id="48021"/>
    <lineage>
        <taxon>Eukaryota</taxon>
        <taxon>Fungi</taxon>
        <taxon>Dikarya</taxon>
        <taxon>Basidiomycota</taxon>
        <taxon>Agaricomycotina</taxon>
        <taxon>Agaricomycetes</taxon>
        <taxon>Russulales</taxon>
        <taxon>Auriscalpiaceae</taxon>
        <taxon>Artomyces</taxon>
    </lineage>
</organism>
<dbReference type="Proteomes" id="UP000814140">
    <property type="component" value="Unassembled WGS sequence"/>
</dbReference>
<keyword evidence="2" id="KW-1185">Reference proteome</keyword>
<comment type="caution">
    <text evidence="1">The sequence shown here is derived from an EMBL/GenBank/DDBJ whole genome shotgun (WGS) entry which is preliminary data.</text>
</comment>
<proteinExistence type="predicted"/>
<reference evidence="1" key="1">
    <citation type="submission" date="2021-03" db="EMBL/GenBank/DDBJ databases">
        <authorList>
            <consortium name="DOE Joint Genome Institute"/>
            <person name="Ahrendt S."/>
            <person name="Looney B.P."/>
            <person name="Miyauchi S."/>
            <person name="Morin E."/>
            <person name="Drula E."/>
            <person name="Courty P.E."/>
            <person name="Chicoki N."/>
            <person name="Fauchery L."/>
            <person name="Kohler A."/>
            <person name="Kuo A."/>
            <person name="Labutti K."/>
            <person name="Pangilinan J."/>
            <person name="Lipzen A."/>
            <person name="Riley R."/>
            <person name="Andreopoulos W."/>
            <person name="He G."/>
            <person name="Johnson J."/>
            <person name="Barry K.W."/>
            <person name="Grigoriev I.V."/>
            <person name="Nagy L."/>
            <person name="Hibbett D."/>
            <person name="Henrissat B."/>
            <person name="Matheny P.B."/>
            <person name="Labbe J."/>
            <person name="Martin F."/>
        </authorList>
    </citation>
    <scope>NUCLEOTIDE SEQUENCE</scope>
    <source>
        <strain evidence="1">HHB10654</strain>
    </source>
</reference>
<accession>A0ACB8SDR8</accession>
<evidence type="ECO:0000313" key="1">
    <source>
        <dbReference type="EMBL" id="KAI0054479.1"/>
    </source>
</evidence>